<dbReference type="PANTHER" id="PTHR46707:SF1">
    <property type="entry name" value="COEXPRESSED WITH POLYCYSTINS-RELATED"/>
    <property type="match status" value="1"/>
</dbReference>
<dbReference type="Pfam" id="PF01549">
    <property type="entry name" value="ShK"/>
    <property type="match status" value="1"/>
</dbReference>
<dbReference type="Gene3D" id="1.10.10.1940">
    <property type="match status" value="1"/>
</dbReference>
<dbReference type="AlphaFoldDB" id="A0A1I7YVS3"/>
<dbReference type="PROSITE" id="PS51670">
    <property type="entry name" value="SHKT"/>
    <property type="match status" value="1"/>
</dbReference>
<sequence>PAATTPATVVPGKPSDNGSSCVDTRDCKTYVKNGFCTNTWYTEEFRRKTCGKSCGLC</sequence>
<evidence type="ECO:0000259" key="2">
    <source>
        <dbReference type="PROSITE" id="PS51670"/>
    </source>
</evidence>
<reference evidence="4" key="1">
    <citation type="submission" date="2016-11" db="UniProtKB">
        <authorList>
            <consortium name="WormBaseParasite"/>
        </authorList>
    </citation>
    <scope>IDENTIFICATION</scope>
</reference>
<protein>
    <submittedName>
        <fullName evidence="4">ShKT domain-containing protein</fullName>
    </submittedName>
</protein>
<comment type="caution">
    <text evidence="1">Lacks conserved residue(s) required for the propagation of feature annotation.</text>
</comment>
<name>A0A1I7YVS3_9BILA</name>
<dbReference type="PANTHER" id="PTHR46707">
    <property type="entry name" value="PROTEIN CBG07468"/>
    <property type="match status" value="1"/>
</dbReference>
<feature type="domain" description="ShKT" evidence="2">
    <location>
        <begin position="21"/>
        <end position="57"/>
    </location>
</feature>
<proteinExistence type="predicted"/>
<dbReference type="WBParaSite" id="L893_g2034.t1">
    <property type="protein sequence ID" value="L893_g2034.t1"/>
    <property type="gene ID" value="L893_g2034"/>
</dbReference>
<evidence type="ECO:0000313" key="4">
    <source>
        <dbReference type="WBParaSite" id="L893_g2034.t1"/>
    </source>
</evidence>
<evidence type="ECO:0000313" key="3">
    <source>
        <dbReference type="Proteomes" id="UP000095287"/>
    </source>
</evidence>
<dbReference type="InterPro" id="IPR003582">
    <property type="entry name" value="ShKT_dom"/>
</dbReference>
<evidence type="ECO:0000256" key="1">
    <source>
        <dbReference type="PROSITE-ProRule" id="PRU01005"/>
    </source>
</evidence>
<accession>A0A1I7YVS3</accession>
<organism evidence="3 4">
    <name type="scientific">Steinernema glaseri</name>
    <dbReference type="NCBI Taxonomy" id="37863"/>
    <lineage>
        <taxon>Eukaryota</taxon>
        <taxon>Metazoa</taxon>
        <taxon>Ecdysozoa</taxon>
        <taxon>Nematoda</taxon>
        <taxon>Chromadorea</taxon>
        <taxon>Rhabditida</taxon>
        <taxon>Tylenchina</taxon>
        <taxon>Panagrolaimomorpha</taxon>
        <taxon>Strongyloidoidea</taxon>
        <taxon>Steinernematidae</taxon>
        <taxon>Steinernema</taxon>
    </lineage>
</organism>
<keyword evidence="3" id="KW-1185">Reference proteome</keyword>
<dbReference type="Proteomes" id="UP000095287">
    <property type="component" value="Unplaced"/>
</dbReference>